<keyword evidence="2" id="KW-1185">Reference proteome</keyword>
<gene>
    <name evidence="1" type="ORF">DPMN_194363</name>
</gene>
<organism evidence="1 2">
    <name type="scientific">Dreissena polymorpha</name>
    <name type="common">Zebra mussel</name>
    <name type="synonym">Mytilus polymorpha</name>
    <dbReference type="NCBI Taxonomy" id="45954"/>
    <lineage>
        <taxon>Eukaryota</taxon>
        <taxon>Metazoa</taxon>
        <taxon>Spiralia</taxon>
        <taxon>Lophotrochozoa</taxon>
        <taxon>Mollusca</taxon>
        <taxon>Bivalvia</taxon>
        <taxon>Autobranchia</taxon>
        <taxon>Heteroconchia</taxon>
        <taxon>Euheterodonta</taxon>
        <taxon>Imparidentia</taxon>
        <taxon>Neoheterodontei</taxon>
        <taxon>Myida</taxon>
        <taxon>Dreissenoidea</taxon>
        <taxon>Dreissenidae</taxon>
        <taxon>Dreissena</taxon>
    </lineage>
</organism>
<name>A0A9D3Y3J4_DREPO</name>
<reference evidence="1" key="1">
    <citation type="journal article" date="2019" name="bioRxiv">
        <title>The Genome of the Zebra Mussel, Dreissena polymorpha: A Resource for Invasive Species Research.</title>
        <authorList>
            <person name="McCartney M.A."/>
            <person name="Auch B."/>
            <person name="Kono T."/>
            <person name="Mallez S."/>
            <person name="Zhang Y."/>
            <person name="Obille A."/>
            <person name="Becker A."/>
            <person name="Abrahante J.E."/>
            <person name="Garbe J."/>
            <person name="Badalamenti J.P."/>
            <person name="Herman A."/>
            <person name="Mangelson H."/>
            <person name="Liachko I."/>
            <person name="Sullivan S."/>
            <person name="Sone E.D."/>
            <person name="Koren S."/>
            <person name="Silverstein K.A.T."/>
            <person name="Beckman K.B."/>
            <person name="Gohl D.M."/>
        </authorList>
    </citation>
    <scope>NUCLEOTIDE SEQUENCE</scope>
    <source>
        <strain evidence="1">Duluth1</strain>
        <tissue evidence="1">Whole animal</tissue>
    </source>
</reference>
<evidence type="ECO:0000313" key="2">
    <source>
        <dbReference type="Proteomes" id="UP000828390"/>
    </source>
</evidence>
<protein>
    <submittedName>
        <fullName evidence="1">Uncharacterized protein</fullName>
    </submittedName>
</protein>
<sequence length="55" mass="5986">MSPDCSRLLLQRGCDVNSAWRYGLALTMSTAMSVRALCFLCGSSGKHEVAIQGHR</sequence>
<dbReference type="AlphaFoldDB" id="A0A9D3Y3J4"/>
<dbReference type="Proteomes" id="UP000828390">
    <property type="component" value="Unassembled WGS sequence"/>
</dbReference>
<reference evidence="1" key="2">
    <citation type="submission" date="2020-11" db="EMBL/GenBank/DDBJ databases">
        <authorList>
            <person name="McCartney M.A."/>
            <person name="Auch B."/>
            <person name="Kono T."/>
            <person name="Mallez S."/>
            <person name="Becker A."/>
            <person name="Gohl D.M."/>
            <person name="Silverstein K.A.T."/>
            <person name="Koren S."/>
            <person name="Bechman K.B."/>
            <person name="Herman A."/>
            <person name="Abrahante J.E."/>
            <person name="Garbe J."/>
        </authorList>
    </citation>
    <scope>NUCLEOTIDE SEQUENCE</scope>
    <source>
        <strain evidence="1">Duluth1</strain>
        <tissue evidence="1">Whole animal</tissue>
    </source>
</reference>
<dbReference type="EMBL" id="JAIWYP010000022">
    <property type="protein sequence ID" value="KAH3692521.1"/>
    <property type="molecule type" value="Genomic_DNA"/>
</dbReference>
<proteinExistence type="predicted"/>
<evidence type="ECO:0000313" key="1">
    <source>
        <dbReference type="EMBL" id="KAH3692521.1"/>
    </source>
</evidence>
<comment type="caution">
    <text evidence="1">The sequence shown here is derived from an EMBL/GenBank/DDBJ whole genome shotgun (WGS) entry which is preliminary data.</text>
</comment>
<accession>A0A9D3Y3J4</accession>